<dbReference type="CDD" id="cd09601">
    <property type="entry name" value="M1_APN-Q_like"/>
    <property type="match status" value="1"/>
</dbReference>
<name>A0ABX7N4U7_9BACT</name>
<evidence type="ECO:0000256" key="4">
    <source>
        <dbReference type="ARBA" id="ARBA00022670"/>
    </source>
</evidence>
<reference evidence="13 14" key="1">
    <citation type="submission" date="2021-02" db="EMBL/GenBank/DDBJ databases">
        <title>De Novo genome assembly of isolated myxobacteria.</title>
        <authorList>
            <person name="Stevens D.C."/>
        </authorList>
    </citation>
    <scope>NUCLEOTIDE SEQUENCE [LARGE SCALE GENOMIC DNA]</scope>
    <source>
        <strain evidence="13 14">SCHIC003</strain>
    </source>
</reference>
<sequence>MAHPTEDKNFRLPTTVRPQRYAATLTLELGAKSFTGQQTVDVELSAPTREIILHAIALQVGEVTFRSGGTQLKPSSIRTVEVSETVVLSFDAPLPQGRATLEVAWKGPFTDGLRGMYLAGKVVATQFEAADARRVFPCFDEPAFKAKWALSVRVPQGLAVLGNGPVVKEEQDGAWNKVTFQETEVLSSYLIALVVGPLVGTPAQLVGGVPVRTWSLQEKGHLTRFGQDVALAVLPRLQDYFGLPYAFTKVDQVGIPDFEAGAMENAGLITYREVALLLDPATAPLSVQKRVAEVVTHELAHQWFGNWVTMVWWDDLWLNEAFATWMAFKIVDQWRPEWRMWLDFDAHRASALYLDALKSTHPIHGEVRNASEAGESFDAITYEKGGAVLRMIEGFLGEGPFREGIRLYMRKHARANAVKEDLWNALGEAAQQPVEELATAWVGQSGFPLVTTSVNGREVTLSQQRFYSEPGVESAEKWPVPMVLRYQDASGVREQRVLLRDKQAKVTLEGSGAVKWLCANAGSTGFYRVTYDQATLAGLAANLRALEPAERISLLADQWALVRSGRASVAELLDLAARFGDEEDDSVLDELVGRLAYVEGRLVEGEDQVRLRAWVERLLGPGLKKLGWQAASGESDAVKLRRAALVRAVGGLARSPDALAEARPRVARMLKGERDALEPNLLDASVAMVARAGDAALFDTFLQKLPTEPDPATQRRYLMALTTFEEASLAARAQDLLFSETVKTQDVASFVTGLLGNRTGRDAWWARMRKQWKDVIARTGGAPMLLRRIVESLGMLRTREELEAVKVLLKDHPVSEAQQATAQTLERLAQDVELLERCGPEVSAWLKRQA</sequence>
<keyword evidence="4 9" id="KW-0645">Protease</keyword>
<comment type="cofactor">
    <cofactor evidence="9">
        <name>Zn(2+)</name>
        <dbReference type="ChEBI" id="CHEBI:29105"/>
    </cofactor>
    <text evidence="9">Binds 1 zinc ion per subunit.</text>
</comment>
<dbReference type="Gene3D" id="2.60.40.1910">
    <property type="match status" value="1"/>
</dbReference>
<keyword evidence="3 9" id="KW-0031">Aminopeptidase</keyword>
<feature type="domain" description="ERAP1-like C-terminal" evidence="11">
    <location>
        <begin position="516"/>
        <end position="828"/>
    </location>
</feature>
<dbReference type="InterPro" id="IPR042097">
    <property type="entry name" value="Aminopeptidase_N-like_N_sf"/>
</dbReference>
<accession>A0ABX7N4U7</accession>
<evidence type="ECO:0000313" key="14">
    <source>
        <dbReference type="Proteomes" id="UP000663090"/>
    </source>
</evidence>
<evidence type="ECO:0000256" key="7">
    <source>
        <dbReference type="ARBA" id="ARBA00022833"/>
    </source>
</evidence>
<dbReference type="EC" id="3.4.11.-" evidence="9"/>
<evidence type="ECO:0000256" key="3">
    <source>
        <dbReference type="ARBA" id="ARBA00022438"/>
    </source>
</evidence>
<keyword evidence="7 9" id="KW-0862">Zinc</keyword>
<keyword evidence="8 9" id="KW-0482">Metalloprotease</keyword>
<dbReference type="InterPro" id="IPR014782">
    <property type="entry name" value="Peptidase_M1_dom"/>
</dbReference>
<evidence type="ECO:0000256" key="8">
    <source>
        <dbReference type="ARBA" id="ARBA00023049"/>
    </source>
</evidence>
<evidence type="ECO:0000256" key="6">
    <source>
        <dbReference type="ARBA" id="ARBA00022801"/>
    </source>
</evidence>
<comment type="catalytic activity">
    <reaction evidence="1">
        <text>Release of an N-terminal amino acid, Xaa-|-Yaa- from a peptide, amide or arylamide. Xaa is preferably Ala, but may be most amino acids including Pro (slow action). When a terminal hydrophobic residue is followed by a prolyl residue, the two may be released as an intact Xaa-Pro dipeptide.</text>
        <dbReference type="EC" id="3.4.11.2"/>
    </reaction>
</comment>
<dbReference type="Gene3D" id="2.60.40.1730">
    <property type="entry name" value="tricorn interacting facor f3 domain"/>
    <property type="match status" value="1"/>
</dbReference>
<dbReference type="PRINTS" id="PR00756">
    <property type="entry name" value="ALADIPTASE"/>
</dbReference>
<organism evidence="13 14">
    <name type="scientific">Myxococcus landrumensis</name>
    <dbReference type="NCBI Taxonomy" id="2813577"/>
    <lineage>
        <taxon>Bacteria</taxon>
        <taxon>Pseudomonadati</taxon>
        <taxon>Myxococcota</taxon>
        <taxon>Myxococcia</taxon>
        <taxon>Myxococcales</taxon>
        <taxon>Cystobacterineae</taxon>
        <taxon>Myxococcaceae</taxon>
        <taxon>Myxococcus</taxon>
    </lineage>
</organism>
<dbReference type="EMBL" id="CP071091">
    <property type="protein sequence ID" value="QSQ12604.1"/>
    <property type="molecule type" value="Genomic_DNA"/>
</dbReference>
<dbReference type="InterPro" id="IPR024571">
    <property type="entry name" value="ERAP1-like_C_dom"/>
</dbReference>
<dbReference type="InterPro" id="IPR045357">
    <property type="entry name" value="Aminopeptidase_N-like_N"/>
</dbReference>
<dbReference type="InterPro" id="IPR001930">
    <property type="entry name" value="Peptidase_M1"/>
</dbReference>
<dbReference type="SUPFAM" id="SSF63737">
    <property type="entry name" value="Leukotriene A4 hydrolase N-terminal domain"/>
    <property type="match status" value="1"/>
</dbReference>
<dbReference type="PANTHER" id="PTHR11533:SF174">
    <property type="entry name" value="PUROMYCIN-SENSITIVE AMINOPEPTIDASE-RELATED"/>
    <property type="match status" value="1"/>
</dbReference>
<proteinExistence type="inferred from homology"/>
<comment type="similarity">
    <text evidence="2 9">Belongs to the peptidase M1 family.</text>
</comment>
<keyword evidence="6 9" id="KW-0378">Hydrolase</keyword>
<keyword evidence="5 9" id="KW-0479">Metal-binding</keyword>
<dbReference type="SUPFAM" id="SSF55486">
    <property type="entry name" value="Metalloproteases ('zincins'), catalytic domain"/>
    <property type="match status" value="1"/>
</dbReference>
<dbReference type="Gene3D" id="1.25.50.20">
    <property type="match status" value="1"/>
</dbReference>
<dbReference type="Proteomes" id="UP000663090">
    <property type="component" value="Chromosome"/>
</dbReference>
<dbReference type="InterPro" id="IPR027268">
    <property type="entry name" value="Peptidase_M4/M1_CTD_sf"/>
</dbReference>
<dbReference type="PANTHER" id="PTHR11533">
    <property type="entry name" value="PROTEASE M1 ZINC METALLOPROTEASE"/>
    <property type="match status" value="1"/>
</dbReference>
<evidence type="ECO:0000259" key="11">
    <source>
        <dbReference type="Pfam" id="PF11838"/>
    </source>
</evidence>
<gene>
    <name evidence="13" type="ORF">JY572_30195</name>
</gene>
<evidence type="ECO:0000256" key="1">
    <source>
        <dbReference type="ARBA" id="ARBA00000098"/>
    </source>
</evidence>
<dbReference type="RefSeq" id="WP_206714326.1">
    <property type="nucleotide sequence ID" value="NZ_CP071091.1"/>
</dbReference>
<protein>
    <recommendedName>
        <fullName evidence="9">Aminopeptidase</fullName>
        <ecNumber evidence="9">3.4.11.-</ecNumber>
    </recommendedName>
</protein>
<evidence type="ECO:0000313" key="13">
    <source>
        <dbReference type="EMBL" id="QSQ12604.1"/>
    </source>
</evidence>
<dbReference type="Pfam" id="PF01433">
    <property type="entry name" value="Peptidase_M1"/>
    <property type="match status" value="1"/>
</dbReference>
<dbReference type="Pfam" id="PF17900">
    <property type="entry name" value="Peptidase_M1_N"/>
    <property type="match status" value="1"/>
</dbReference>
<dbReference type="Gene3D" id="1.10.390.10">
    <property type="entry name" value="Neutral Protease Domain 2"/>
    <property type="match status" value="1"/>
</dbReference>
<feature type="domain" description="Aminopeptidase N-like N-terminal" evidence="12">
    <location>
        <begin position="18"/>
        <end position="190"/>
    </location>
</feature>
<evidence type="ECO:0000259" key="12">
    <source>
        <dbReference type="Pfam" id="PF17900"/>
    </source>
</evidence>
<evidence type="ECO:0000259" key="10">
    <source>
        <dbReference type="Pfam" id="PF01433"/>
    </source>
</evidence>
<keyword evidence="14" id="KW-1185">Reference proteome</keyword>
<evidence type="ECO:0000256" key="5">
    <source>
        <dbReference type="ARBA" id="ARBA00022723"/>
    </source>
</evidence>
<evidence type="ECO:0000256" key="2">
    <source>
        <dbReference type="ARBA" id="ARBA00010136"/>
    </source>
</evidence>
<dbReference type="InterPro" id="IPR050344">
    <property type="entry name" value="Peptidase_M1_aminopeptidases"/>
</dbReference>
<dbReference type="InterPro" id="IPR034016">
    <property type="entry name" value="M1_APN-typ"/>
</dbReference>
<dbReference type="Pfam" id="PF11838">
    <property type="entry name" value="ERAP1_C"/>
    <property type="match status" value="1"/>
</dbReference>
<evidence type="ECO:0000256" key="9">
    <source>
        <dbReference type="RuleBase" id="RU364040"/>
    </source>
</evidence>
<feature type="domain" description="Peptidase M1 membrane alanine aminopeptidase" evidence="10">
    <location>
        <begin position="228"/>
        <end position="441"/>
    </location>
</feature>